<keyword evidence="8" id="KW-0119">Carbohydrate metabolism</keyword>
<comment type="caution">
    <text evidence="14">The sequence shown here is derived from an EMBL/GenBank/DDBJ whole genome shotgun (WGS) entry which is preliminary data.</text>
</comment>
<dbReference type="PANTHER" id="PTHR11177:SF384">
    <property type="entry name" value="CHITINASE"/>
    <property type="match status" value="1"/>
</dbReference>
<dbReference type="GO" id="GO:0005576">
    <property type="term" value="C:extracellular region"/>
    <property type="evidence" value="ECO:0007669"/>
    <property type="project" value="UniProtKB-SubCell"/>
</dbReference>
<dbReference type="OMA" id="TMPTDKP"/>
<dbReference type="Gene3D" id="3.20.20.80">
    <property type="entry name" value="Glycosidases"/>
    <property type="match status" value="1"/>
</dbReference>
<keyword evidence="5" id="KW-0964">Secreted</keyword>
<dbReference type="Pfam" id="PF00704">
    <property type="entry name" value="Glyco_hydro_18"/>
    <property type="match status" value="1"/>
</dbReference>
<dbReference type="Gene3D" id="3.10.50.10">
    <property type="match status" value="1"/>
</dbReference>
<dbReference type="PROSITE" id="PS51910">
    <property type="entry name" value="GH18_2"/>
    <property type="match status" value="1"/>
</dbReference>
<organism evidence="14 15">
    <name type="scientific">Cordyceps confragosa</name>
    <name type="common">Lecanicillium lecanii</name>
    <dbReference type="NCBI Taxonomy" id="2714763"/>
    <lineage>
        <taxon>Eukaryota</taxon>
        <taxon>Fungi</taxon>
        <taxon>Dikarya</taxon>
        <taxon>Ascomycota</taxon>
        <taxon>Pezizomycotina</taxon>
        <taxon>Sordariomycetes</taxon>
        <taxon>Hypocreomycetidae</taxon>
        <taxon>Hypocreales</taxon>
        <taxon>Cordycipitaceae</taxon>
        <taxon>Akanthomyces</taxon>
    </lineage>
</organism>
<name>A0A179IMR7_CORDF</name>
<dbReference type="GO" id="GO:0008843">
    <property type="term" value="F:endochitinase activity"/>
    <property type="evidence" value="ECO:0007669"/>
    <property type="project" value="UniProtKB-EC"/>
</dbReference>
<feature type="signal peptide" evidence="12">
    <location>
        <begin position="1"/>
        <end position="17"/>
    </location>
</feature>
<evidence type="ECO:0000256" key="3">
    <source>
        <dbReference type="ARBA" id="ARBA00008682"/>
    </source>
</evidence>
<feature type="domain" description="GH18" evidence="13">
    <location>
        <begin position="156"/>
        <end position="527"/>
    </location>
</feature>
<comment type="catalytic activity">
    <reaction evidence="1">
        <text>Random endo-hydrolysis of N-acetyl-beta-D-glucosaminide (1-&gt;4)-beta-linkages in chitin and chitodextrins.</text>
        <dbReference type="EC" id="3.2.1.14"/>
    </reaction>
</comment>
<dbReference type="InterPro" id="IPR011583">
    <property type="entry name" value="Chitinase_II/V-like_cat"/>
</dbReference>
<evidence type="ECO:0000313" key="14">
    <source>
        <dbReference type="EMBL" id="OAR03069.1"/>
    </source>
</evidence>
<dbReference type="Proteomes" id="UP000243081">
    <property type="component" value="Unassembled WGS sequence"/>
</dbReference>
<dbReference type="InterPro" id="IPR017853">
    <property type="entry name" value="GH"/>
</dbReference>
<dbReference type="OrthoDB" id="76388at2759"/>
<evidence type="ECO:0000259" key="13">
    <source>
        <dbReference type="PROSITE" id="PS51910"/>
    </source>
</evidence>
<keyword evidence="10" id="KW-0624">Polysaccharide degradation</keyword>
<dbReference type="InterPro" id="IPR029070">
    <property type="entry name" value="Chitinase_insertion_sf"/>
</dbReference>
<dbReference type="PROSITE" id="PS01095">
    <property type="entry name" value="GH18_1"/>
    <property type="match status" value="1"/>
</dbReference>
<evidence type="ECO:0000256" key="12">
    <source>
        <dbReference type="SAM" id="SignalP"/>
    </source>
</evidence>
<evidence type="ECO:0000256" key="5">
    <source>
        <dbReference type="ARBA" id="ARBA00022525"/>
    </source>
</evidence>
<dbReference type="SUPFAM" id="SSF51445">
    <property type="entry name" value="(Trans)glycosidases"/>
    <property type="match status" value="1"/>
</dbReference>
<evidence type="ECO:0000313" key="15">
    <source>
        <dbReference type="Proteomes" id="UP000243081"/>
    </source>
</evidence>
<comment type="subcellular location">
    <subcellularLocation>
        <location evidence="2">Secreted</location>
    </subcellularLocation>
</comment>
<reference evidence="14 15" key="1">
    <citation type="submission" date="2016-03" db="EMBL/GenBank/DDBJ databases">
        <title>Fine-scale spatial genetic structure of a fungal parasite of coffee scale insects.</title>
        <authorList>
            <person name="Jackson D."/>
            <person name="Zemenick K.A."/>
            <person name="Malloure B."/>
            <person name="Quandt C.A."/>
            <person name="James T.Y."/>
        </authorList>
    </citation>
    <scope>NUCLEOTIDE SEQUENCE [LARGE SCALE GENOMIC DNA]</scope>
    <source>
        <strain evidence="14 15">UM487</strain>
    </source>
</reference>
<dbReference type="GO" id="GO:0000272">
    <property type="term" value="P:polysaccharide catabolic process"/>
    <property type="evidence" value="ECO:0007669"/>
    <property type="project" value="UniProtKB-KW"/>
</dbReference>
<evidence type="ECO:0000256" key="7">
    <source>
        <dbReference type="ARBA" id="ARBA00023024"/>
    </source>
</evidence>
<evidence type="ECO:0000256" key="6">
    <source>
        <dbReference type="ARBA" id="ARBA00022801"/>
    </source>
</evidence>
<dbReference type="FunFam" id="3.10.50.10:FF:000005">
    <property type="entry name" value="Endochitinase B1"/>
    <property type="match status" value="1"/>
</dbReference>
<dbReference type="SUPFAM" id="SSF54556">
    <property type="entry name" value="Chitinase insertion domain"/>
    <property type="match status" value="1"/>
</dbReference>
<dbReference type="InterPro" id="IPR001223">
    <property type="entry name" value="Glyco_hydro18_cat"/>
</dbReference>
<dbReference type="EMBL" id="LUKN01000352">
    <property type="protein sequence ID" value="OAR03069.1"/>
    <property type="molecule type" value="Genomic_DNA"/>
</dbReference>
<gene>
    <name evidence="14" type="ORF">LLEC1_05276</name>
</gene>
<feature type="chain" id="PRO_5008104572" description="chitinase" evidence="12">
    <location>
        <begin position="18"/>
        <end position="548"/>
    </location>
</feature>
<dbReference type="AlphaFoldDB" id="A0A179IMR7"/>
<proteinExistence type="inferred from homology"/>
<evidence type="ECO:0000256" key="9">
    <source>
        <dbReference type="ARBA" id="ARBA00023295"/>
    </source>
</evidence>
<keyword evidence="9 11" id="KW-0326">Glycosidase</keyword>
<dbReference type="CDD" id="cd06548">
    <property type="entry name" value="GH18_chitinase"/>
    <property type="match status" value="1"/>
</dbReference>
<comment type="similarity">
    <text evidence="3">Belongs to the glycosyl hydrolase 18 family. Chitinase class V subfamily.</text>
</comment>
<dbReference type="PANTHER" id="PTHR11177">
    <property type="entry name" value="CHITINASE"/>
    <property type="match status" value="1"/>
</dbReference>
<evidence type="ECO:0000256" key="10">
    <source>
        <dbReference type="ARBA" id="ARBA00023326"/>
    </source>
</evidence>
<keyword evidence="7" id="KW-0146">Chitin degradation</keyword>
<dbReference type="GO" id="GO:0008061">
    <property type="term" value="F:chitin binding"/>
    <property type="evidence" value="ECO:0007669"/>
    <property type="project" value="InterPro"/>
</dbReference>
<evidence type="ECO:0000256" key="2">
    <source>
        <dbReference type="ARBA" id="ARBA00004613"/>
    </source>
</evidence>
<evidence type="ECO:0000256" key="11">
    <source>
        <dbReference type="RuleBase" id="RU000489"/>
    </source>
</evidence>
<accession>A0A179IMR7</accession>
<dbReference type="SMART" id="SM00636">
    <property type="entry name" value="Glyco_18"/>
    <property type="match status" value="1"/>
</dbReference>
<dbReference type="EC" id="3.2.1.14" evidence="4"/>
<evidence type="ECO:0000256" key="8">
    <source>
        <dbReference type="ARBA" id="ARBA00023277"/>
    </source>
</evidence>
<evidence type="ECO:0000256" key="4">
    <source>
        <dbReference type="ARBA" id="ARBA00012729"/>
    </source>
</evidence>
<keyword evidence="15" id="KW-1185">Reference proteome</keyword>
<dbReference type="InterPro" id="IPR001579">
    <property type="entry name" value="Glyco_hydro_18_chit_AS"/>
</dbReference>
<evidence type="ECO:0000256" key="1">
    <source>
        <dbReference type="ARBA" id="ARBA00000822"/>
    </source>
</evidence>
<keyword evidence="6 11" id="KW-0378">Hydrolase</keyword>
<sequence>MLQTSIFLPLLALAVRGAPTGNTEGGGACSVVWVPVLVPVDTTVAAPSLTSTGKYSLTNGRVDAVNSVNIENKMVMLAQGASSTKPDTAVAAQSASTTMDRPSKVTSAAIRTASSNKLSPTGTSTITVTTTVTVSGKKSSYTPGTDQEDGVEVRGRKNVVYFTNWSANGANYTPAEIPAQDVTHLLYAFGDISSTGEVRDKTDICSISSDSEADVQKQYGGTQRRNSKAQGNIGQIYNMKQQNRNLKALLSIGGASYSASGKFAPATSTADGRRRFARSAVQLITNWGFDGIDIDWEYPETESEAADFVSLLQETRYALNKYAQDNNQTYHYLLTVAASASPSHYKPLNLGAMDRYVDSWHLMAYDYAGPWDSTTGHQANVYPDPSNAASTKFNTEQAVDDYIAAGIEPSKIILGFPLYGRSFTQTNGLGEPFDGVGQGSIEPGVWLYKDLPHPGADVTVDRTVLAAYSYDPAARSLISYDNEESASLKATYLMRKGLGGAVFWEASGDRPGEDSLVASLARSMWPLQSSQNMLEYPGSEFENIRMGS</sequence>
<protein>
    <recommendedName>
        <fullName evidence="4">chitinase</fullName>
        <ecNumber evidence="4">3.2.1.14</ecNumber>
    </recommendedName>
</protein>
<keyword evidence="12" id="KW-0732">Signal</keyword>
<dbReference type="GO" id="GO:0006032">
    <property type="term" value="P:chitin catabolic process"/>
    <property type="evidence" value="ECO:0007669"/>
    <property type="project" value="UniProtKB-KW"/>
</dbReference>
<dbReference type="InterPro" id="IPR050314">
    <property type="entry name" value="Glycosyl_Hydrlase_18"/>
</dbReference>